<dbReference type="KEGG" id="ccat:101451395"/>
<evidence type="ECO:0000256" key="1">
    <source>
        <dbReference type="ARBA" id="ARBA00008645"/>
    </source>
</evidence>
<dbReference type="PANTHER" id="PTHR14189:SF0">
    <property type="entry name" value="PROTEIN PHOSPHATASE METHYLESTERASE 1"/>
    <property type="match status" value="1"/>
</dbReference>
<sequence length="416" mass="46165">MSNLQRTILKNRLPPTIPGGRIGRSDSFKKSRIRDFKPALWSDFFAEKQDVILDEKRSFRIYRTKHPQKPGPILLLLHGGGYSALTWSHFCVEITRIIHCQCLAIDLRGHGDTKTDDEDDLSSDTLAKDIGDLVLQLYPENIPPIYLVGHSMGGAIAVHFAHKAIIPSIIGITVIDVVEGTAMEALASMQSFLRSRPTHFKSIPNAIEWCIRSGQIRNVESAKVSMPGQIINCTTKQLATNELPLSEDEIEDGASASCFTHPFSISEDEEMGSDTGEATGTSTNPTPAGGESDNSSESSDFKKPFATQNENAKRYTWRIDLSKSEKYWVGWFTGLSEKFLNLRVPKQLLLASIDGLDKALTVGQMQGRFQMQVLARCGHAVHEDRPHEVAEVISGYLIRNRFAEAAGEFHFHLPAC</sequence>
<feature type="compositionally biased region" description="Polar residues" evidence="7">
    <location>
        <begin position="276"/>
        <end position="286"/>
    </location>
</feature>
<feature type="domain" description="AB hydrolase-1" evidence="8">
    <location>
        <begin position="72"/>
        <end position="386"/>
    </location>
</feature>
<feature type="active site" evidence="6">
    <location>
        <position position="151"/>
    </location>
</feature>
<dbReference type="GeneID" id="101451395"/>
<accession>W8BTA4</accession>
<dbReference type="InterPro" id="IPR016812">
    <property type="entry name" value="PPase_methylesterase_euk"/>
</dbReference>
<comment type="catalytic activity">
    <reaction evidence="4">
        <text>[phosphatase 2A protein]-C-terminal L-leucine methyl ester + H2O = [phosphatase 2A protein]-C-terminal L-leucine + methanol + H(+)</text>
        <dbReference type="Rhea" id="RHEA:48548"/>
        <dbReference type="Rhea" id="RHEA-COMP:12134"/>
        <dbReference type="Rhea" id="RHEA-COMP:12135"/>
        <dbReference type="ChEBI" id="CHEBI:15377"/>
        <dbReference type="ChEBI" id="CHEBI:15378"/>
        <dbReference type="ChEBI" id="CHEBI:17790"/>
        <dbReference type="ChEBI" id="CHEBI:90516"/>
        <dbReference type="ChEBI" id="CHEBI:90517"/>
        <dbReference type="EC" id="3.1.1.89"/>
    </reaction>
</comment>
<gene>
    <name evidence="10" type="primary">PPME1</name>
    <name evidence="9" type="ORF">CCAP1982_LOCUS13269</name>
</gene>
<dbReference type="GO" id="GO:0051723">
    <property type="term" value="F:protein methylesterase activity"/>
    <property type="evidence" value="ECO:0007669"/>
    <property type="project" value="UniProtKB-EC"/>
</dbReference>
<dbReference type="InterPro" id="IPR029058">
    <property type="entry name" value="AB_hydrolase_fold"/>
</dbReference>
<keyword evidence="11" id="KW-1185">Reference proteome</keyword>
<proteinExistence type="evidence at transcript level"/>
<feature type="active site" evidence="6">
    <location>
        <position position="379"/>
    </location>
</feature>
<evidence type="ECO:0000256" key="3">
    <source>
        <dbReference type="ARBA" id="ARBA00022801"/>
    </source>
</evidence>
<comment type="similarity">
    <text evidence="1 5">Belongs to the AB hydrolase superfamily.</text>
</comment>
<comment type="function">
    <text evidence="5">Demethylates proteins that have been reversibly carboxymethylated.</text>
</comment>
<reference evidence="10" key="2">
    <citation type="journal article" date="2014" name="BMC Genomics">
        <title>A genomic perspective to assessing quality of mass-reared SIT flies used in Mediterranean fruit fly (Ceratitis capitata) eradication in California.</title>
        <authorList>
            <person name="Calla B."/>
            <person name="Hall B."/>
            <person name="Hou S."/>
            <person name="Geib S.M."/>
        </authorList>
    </citation>
    <scope>NUCLEOTIDE SEQUENCE</scope>
</reference>
<evidence type="ECO:0000256" key="4">
    <source>
        <dbReference type="ARBA" id="ARBA00049203"/>
    </source>
</evidence>
<name>W8BTA4_CERCA</name>
<reference evidence="9" key="3">
    <citation type="submission" date="2020-11" db="EMBL/GenBank/DDBJ databases">
        <authorList>
            <person name="Whitehead M."/>
        </authorList>
    </citation>
    <scope>NUCLEOTIDE SEQUENCE</scope>
    <source>
        <strain evidence="9">EGII</strain>
    </source>
</reference>
<dbReference type="SUPFAM" id="SSF53474">
    <property type="entry name" value="alpha/beta-Hydrolases"/>
    <property type="match status" value="1"/>
</dbReference>
<dbReference type="PANTHER" id="PTHR14189">
    <property type="entry name" value="PROTEIN PHOSPHATASE METHYLESTERASE-1 RELATED"/>
    <property type="match status" value="1"/>
</dbReference>
<dbReference type="InterPro" id="IPR000639">
    <property type="entry name" value="Epox_hydrolase-like"/>
</dbReference>
<dbReference type="EMBL" id="GAMC01004138">
    <property type="protein sequence ID" value="JAC02418.1"/>
    <property type="molecule type" value="mRNA"/>
</dbReference>
<dbReference type="Pfam" id="PF00561">
    <property type="entry name" value="Abhydrolase_1"/>
    <property type="match status" value="1"/>
</dbReference>
<keyword evidence="3 5" id="KW-0378">Hydrolase</keyword>
<evidence type="ECO:0000256" key="5">
    <source>
        <dbReference type="PIRNR" id="PIRNR022950"/>
    </source>
</evidence>
<dbReference type="AlphaFoldDB" id="W8BTA4"/>
<feature type="compositionally biased region" description="Low complexity" evidence="7">
    <location>
        <begin position="289"/>
        <end position="298"/>
    </location>
</feature>
<dbReference type="EMBL" id="CAJHJT010000034">
    <property type="protein sequence ID" value="CAD7004885.1"/>
    <property type="molecule type" value="Genomic_DNA"/>
</dbReference>
<evidence type="ECO:0000256" key="7">
    <source>
        <dbReference type="SAM" id="MobiDB-lite"/>
    </source>
</evidence>
<keyword evidence="2 5" id="KW-0719">Serine esterase</keyword>
<evidence type="ECO:0000313" key="9">
    <source>
        <dbReference type="EMBL" id="CAD7004885.1"/>
    </source>
</evidence>
<protein>
    <recommendedName>
        <fullName evidence="5">Protein phosphatase methylesterase 1</fullName>
        <shortName evidence="5">PME-1</shortName>
        <ecNumber evidence="5">3.1.1.-</ecNumber>
    </recommendedName>
</protein>
<dbReference type="PRINTS" id="PR00412">
    <property type="entry name" value="EPOXHYDRLASE"/>
</dbReference>
<reference evidence="10" key="1">
    <citation type="submission" date="2013-07" db="EMBL/GenBank/DDBJ databases">
        <authorList>
            <person name="Geib S."/>
        </authorList>
    </citation>
    <scope>NUCLEOTIDE SEQUENCE</scope>
</reference>
<organism evidence="10">
    <name type="scientific">Ceratitis capitata</name>
    <name type="common">Mediterranean fruit fly</name>
    <name type="synonym">Tephritis capitata</name>
    <dbReference type="NCBI Taxonomy" id="7213"/>
    <lineage>
        <taxon>Eukaryota</taxon>
        <taxon>Metazoa</taxon>
        <taxon>Ecdysozoa</taxon>
        <taxon>Arthropoda</taxon>
        <taxon>Hexapoda</taxon>
        <taxon>Insecta</taxon>
        <taxon>Pterygota</taxon>
        <taxon>Neoptera</taxon>
        <taxon>Endopterygota</taxon>
        <taxon>Diptera</taxon>
        <taxon>Brachycera</taxon>
        <taxon>Muscomorpha</taxon>
        <taxon>Tephritoidea</taxon>
        <taxon>Tephritidae</taxon>
        <taxon>Ceratitis</taxon>
        <taxon>Ceratitis</taxon>
    </lineage>
</organism>
<feature type="region of interest" description="Disordered" evidence="7">
    <location>
        <begin position="266"/>
        <end position="305"/>
    </location>
</feature>
<dbReference type="OrthoDB" id="194865at2759"/>
<dbReference type="PIRSF" id="PIRSF022950">
    <property type="entry name" value="PPase_methylesterase_euk"/>
    <property type="match status" value="1"/>
</dbReference>
<evidence type="ECO:0000256" key="2">
    <source>
        <dbReference type="ARBA" id="ARBA00022487"/>
    </source>
</evidence>
<evidence type="ECO:0000313" key="11">
    <source>
        <dbReference type="Proteomes" id="UP000606786"/>
    </source>
</evidence>
<feature type="active site" evidence="6">
    <location>
        <position position="176"/>
    </location>
</feature>
<dbReference type="EC" id="3.1.1.-" evidence="5"/>
<dbReference type="InterPro" id="IPR000073">
    <property type="entry name" value="AB_hydrolase_1"/>
</dbReference>
<evidence type="ECO:0000313" key="10">
    <source>
        <dbReference type="EMBL" id="JAC02418.1"/>
    </source>
</evidence>
<dbReference type="Proteomes" id="UP000606786">
    <property type="component" value="Unassembled WGS sequence"/>
</dbReference>
<evidence type="ECO:0000259" key="8">
    <source>
        <dbReference type="Pfam" id="PF00561"/>
    </source>
</evidence>
<dbReference type="Gene3D" id="3.40.50.1820">
    <property type="entry name" value="alpha/beta hydrolase"/>
    <property type="match status" value="1"/>
</dbReference>
<evidence type="ECO:0000256" key="6">
    <source>
        <dbReference type="PIRSR" id="PIRSR022950-1"/>
    </source>
</evidence>